<dbReference type="GO" id="GO:0051539">
    <property type="term" value="F:4 iron, 4 sulfur cluster binding"/>
    <property type="evidence" value="ECO:0007669"/>
    <property type="project" value="UniProtKB-UniRule"/>
</dbReference>
<keyword evidence="10" id="KW-0238">DNA-binding</keyword>
<keyword evidence="9 10" id="KW-0326">Glycosidase</keyword>
<dbReference type="PROSITE" id="PS01155">
    <property type="entry name" value="ENDONUCLEASE_III_2"/>
    <property type="match status" value="1"/>
</dbReference>
<evidence type="ECO:0000256" key="10">
    <source>
        <dbReference type="HAMAP-Rule" id="MF_00942"/>
    </source>
</evidence>
<dbReference type="NCBIfam" id="TIGR01083">
    <property type="entry name" value="nth"/>
    <property type="match status" value="1"/>
</dbReference>
<dbReference type="PANTHER" id="PTHR10359:SF18">
    <property type="entry name" value="ENDONUCLEASE III"/>
    <property type="match status" value="1"/>
</dbReference>
<dbReference type="GO" id="GO:0046872">
    <property type="term" value="F:metal ion binding"/>
    <property type="evidence" value="ECO:0007669"/>
    <property type="project" value="UniProtKB-KW"/>
</dbReference>
<dbReference type="SMART" id="SM00478">
    <property type="entry name" value="ENDO3c"/>
    <property type="match status" value="1"/>
</dbReference>
<dbReference type="FunFam" id="1.10.340.30:FF:000001">
    <property type="entry name" value="Endonuclease III"/>
    <property type="match status" value="1"/>
</dbReference>
<evidence type="ECO:0000256" key="8">
    <source>
        <dbReference type="ARBA" id="ARBA00023204"/>
    </source>
</evidence>
<gene>
    <name evidence="10" type="primary">nth</name>
    <name evidence="12" type="ORF">A3D51_02440</name>
</gene>
<dbReference type="AlphaFoldDB" id="A0A1G2SA66"/>
<dbReference type="PANTHER" id="PTHR10359">
    <property type="entry name" value="A/G-SPECIFIC ADENINE GLYCOSYLASE/ENDONUCLEASE III"/>
    <property type="match status" value="1"/>
</dbReference>
<evidence type="ECO:0000256" key="9">
    <source>
        <dbReference type="ARBA" id="ARBA00023295"/>
    </source>
</evidence>
<evidence type="ECO:0000259" key="11">
    <source>
        <dbReference type="SMART" id="SM00478"/>
    </source>
</evidence>
<keyword evidence="4 10" id="KW-0227">DNA damage</keyword>
<dbReference type="InterPro" id="IPR003265">
    <property type="entry name" value="HhH-GPD_domain"/>
</dbReference>
<keyword evidence="12" id="KW-0255">Endonuclease</keyword>
<dbReference type="Pfam" id="PF00633">
    <property type="entry name" value="HHH"/>
    <property type="match status" value="1"/>
</dbReference>
<evidence type="ECO:0000256" key="4">
    <source>
        <dbReference type="ARBA" id="ARBA00022763"/>
    </source>
</evidence>
<dbReference type="PIRSF" id="PIRSF001435">
    <property type="entry name" value="Nth"/>
    <property type="match status" value="1"/>
</dbReference>
<evidence type="ECO:0000313" key="13">
    <source>
        <dbReference type="Proteomes" id="UP000179118"/>
    </source>
</evidence>
<dbReference type="GO" id="GO:0003677">
    <property type="term" value="F:DNA binding"/>
    <property type="evidence" value="ECO:0007669"/>
    <property type="project" value="UniProtKB-UniRule"/>
</dbReference>
<keyword evidence="6 10" id="KW-0408">Iron</keyword>
<accession>A0A1G2SA66</accession>
<dbReference type="SUPFAM" id="SSF48150">
    <property type="entry name" value="DNA-glycosylase"/>
    <property type="match status" value="1"/>
</dbReference>
<dbReference type="EC" id="4.2.99.18" evidence="10"/>
<name>A0A1G2SA66_9BACT</name>
<comment type="catalytic activity">
    <reaction evidence="10">
        <text>2'-deoxyribonucleotide-(2'-deoxyribose 5'-phosphate)-2'-deoxyribonucleotide-DNA = a 3'-end 2'-deoxyribonucleotide-(2,3-dehydro-2,3-deoxyribose 5'-phosphate)-DNA + a 5'-end 5'-phospho-2'-deoxyribonucleoside-DNA + H(+)</text>
        <dbReference type="Rhea" id="RHEA:66592"/>
        <dbReference type="Rhea" id="RHEA-COMP:13180"/>
        <dbReference type="Rhea" id="RHEA-COMP:16897"/>
        <dbReference type="Rhea" id="RHEA-COMP:17067"/>
        <dbReference type="ChEBI" id="CHEBI:15378"/>
        <dbReference type="ChEBI" id="CHEBI:136412"/>
        <dbReference type="ChEBI" id="CHEBI:157695"/>
        <dbReference type="ChEBI" id="CHEBI:167181"/>
        <dbReference type="EC" id="4.2.99.18"/>
    </reaction>
</comment>
<evidence type="ECO:0000313" key="12">
    <source>
        <dbReference type="EMBL" id="OHA81609.1"/>
    </source>
</evidence>
<organism evidence="12 13">
    <name type="scientific">Candidatus Yonathbacteria bacterium RIFCSPHIGHO2_02_FULL_44_14</name>
    <dbReference type="NCBI Taxonomy" id="1802724"/>
    <lineage>
        <taxon>Bacteria</taxon>
        <taxon>Candidatus Yonathiibacteriota</taxon>
    </lineage>
</organism>
<dbReference type="Pfam" id="PF00730">
    <property type="entry name" value="HhH-GPD"/>
    <property type="match status" value="1"/>
</dbReference>
<dbReference type="HAMAP" id="MF_00942">
    <property type="entry name" value="Nth"/>
    <property type="match status" value="1"/>
</dbReference>
<dbReference type="CDD" id="cd00056">
    <property type="entry name" value="ENDO3c"/>
    <property type="match status" value="1"/>
</dbReference>
<feature type="binding site" evidence="10">
    <location>
        <position position="194"/>
    </location>
    <ligand>
        <name>[4Fe-4S] cluster</name>
        <dbReference type="ChEBI" id="CHEBI:49883"/>
    </ligand>
</feature>
<dbReference type="EMBL" id="MHUT01000006">
    <property type="protein sequence ID" value="OHA81609.1"/>
    <property type="molecule type" value="Genomic_DNA"/>
</dbReference>
<evidence type="ECO:0000256" key="2">
    <source>
        <dbReference type="ARBA" id="ARBA00022485"/>
    </source>
</evidence>
<protein>
    <recommendedName>
        <fullName evidence="10">Endonuclease III</fullName>
        <ecNumber evidence="10">4.2.99.18</ecNumber>
    </recommendedName>
    <alternativeName>
        <fullName evidence="10">DNA-(apurinic or apyrimidinic site) lyase</fullName>
    </alternativeName>
</protein>
<dbReference type="GO" id="GO:0006285">
    <property type="term" value="P:base-excision repair, AP site formation"/>
    <property type="evidence" value="ECO:0007669"/>
    <property type="project" value="TreeGrafter"/>
</dbReference>
<dbReference type="InterPro" id="IPR005759">
    <property type="entry name" value="Nth"/>
</dbReference>
<evidence type="ECO:0000256" key="7">
    <source>
        <dbReference type="ARBA" id="ARBA00023014"/>
    </source>
</evidence>
<feature type="binding site" evidence="10">
    <location>
        <position position="190"/>
    </location>
    <ligand>
        <name>[4Fe-4S] cluster</name>
        <dbReference type="ChEBI" id="CHEBI:49883"/>
    </ligand>
</feature>
<keyword evidence="8 10" id="KW-0234">DNA repair</keyword>
<evidence type="ECO:0000256" key="6">
    <source>
        <dbReference type="ARBA" id="ARBA00023004"/>
    </source>
</evidence>
<keyword evidence="3 10" id="KW-0479">Metal-binding</keyword>
<keyword evidence="5 10" id="KW-0378">Hydrolase</keyword>
<evidence type="ECO:0000256" key="1">
    <source>
        <dbReference type="ARBA" id="ARBA00008343"/>
    </source>
</evidence>
<dbReference type="Proteomes" id="UP000179118">
    <property type="component" value="Unassembled WGS sequence"/>
</dbReference>
<keyword evidence="10" id="KW-0456">Lyase</keyword>
<dbReference type="InterPro" id="IPR011257">
    <property type="entry name" value="DNA_glycosylase"/>
</dbReference>
<sequence>MKKENTNLPEIIRTLTRLFPDPKCALHYTKPWELLVAVILSAQCTDKKVNDVTKNLFKKHRALDDYVNAEPSEFERDIYSTGFYRAKTKNILAAIKVIKKDFKGKVPKTMKGMLTIPGVGRKTANVVLGELYGTAEGIAVDTHVIRLSRLLGLTKHKDATKIEQDLMEIIPKKDWVRFSHLLILYGREYCSARCKHTSCPLAKFYPSQ</sequence>
<comment type="function">
    <text evidence="10">DNA repair enzyme that has both DNA N-glycosylase activity and AP-lyase activity. The DNA N-glycosylase activity releases various damaged pyrimidines from DNA by cleaving the N-glycosidic bond, leaving an AP (apurinic/apyrimidinic) site. The AP-lyase activity cleaves the phosphodiester bond 3' to the AP site by a beta-elimination, leaving a 3'-terminal unsaturated sugar and a product with a terminal 5'-phosphate.</text>
</comment>
<reference evidence="12 13" key="1">
    <citation type="journal article" date="2016" name="Nat. Commun.">
        <title>Thousands of microbial genomes shed light on interconnected biogeochemical processes in an aquifer system.</title>
        <authorList>
            <person name="Anantharaman K."/>
            <person name="Brown C.T."/>
            <person name="Hug L.A."/>
            <person name="Sharon I."/>
            <person name="Castelle C.J."/>
            <person name="Probst A.J."/>
            <person name="Thomas B.C."/>
            <person name="Singh A."/>
            <person name="Wilkins M.J."/>
            <person name="Karaoz U."/>
            <person name="Brodie E.L."/>
            <person name="Williams K.H."/>
            <person name="Hubbard S.S."/>
            <person name="Banfield J.F."/>
        </authorList>
    </citation>
    <scope>NUCLEOTIDE SEQUENCE [LARGE SCALE GENOMIC DNA]</scope>
</reference>
<comment type="similarity">
    <text evidence="1 10">Belongs to the Nth/MutY family.</text>
</comment>
<dbReference type="Gene3D" id="1.10.340.30">
    <property type="entry name" value="Hypothetical protein, domain 2"/>
    <property type="match status" value="1"/>
</dbReference>
<dbReference type="GO" id="GO:0140078">
    <property type="term" value="F:class I DNA-(apurinic or apyrimidinic site) endonuclease activity"/>
    <property type="evidence" value="ECO:0007669"/>
    <property type="project" value="UniProtKB-EC"/>
</dbReference>
<feature type="binding site" evidence="10">
    <location>
        <position position="199"/>
    </location>
    <ligand>
        <name>[4Fe-4S] cluster</name>
        <dbReference type="ChEBI" id="CHEBI:49883"/>
    </ligand>
</feature>
<proteinExistence type="inferred from homology"/>
<keyword evidence="2 10" id="KW-0004">4Fe-4S</keyword>
<comment type="cofactor">
    <cofactor evidence="10">
        <name>[4Fe-4S] cluster</name>
        <dbReference type="ChEBI" id="CHEBI:49883"/>
    </cofactor>
    <text evidence="10">Binds 1 [4Fe-4S] cluster.</text>
</comment>
<comment type="caution">
    <text evidence="12">The sequence shown here is derived from an EMBL/GenBank/DDBJ whole genome shotgun (WGS) entry which is preliminary data.</text>
</comment>
<evidence type="ECO:0000256" key="5">
    <source>
        <dbReference type="ARBA" id="ARBA00022801"/>
    </source>
</evidence>
<dbReference type="InterPro" id="IPR000445">
    <property type="entry name" value="HhH_motif"/>
</dbReference>
<keyword evidence="7 10" id="KW-0411">Iron-sulfur</keyword>
<dbReference type="Gene3D" id="1.10.1670.10">
    <property type="entry name" value="Helix-hairpin-Helix base-excision DNA repair enzymes (C-terminal)"/>
    <property type="match status" value="1"/>
</dbReference>
<feature type="domain" description="HhH-GPD" evidence="11">
    <location>
        <begin position="40"/>
        <end position="188"/>
    </location>
</feature>
<evidence type="ECO:0000256" key="3">
    <source>
        <dbReference type="ARBA" id="ARBA00022723"/>
    </source>
</evidence>
<dbReference type="GO" id="GO:0019104">
    <property type="term" value="F:DNA N-glycosylase activity"/>
    <property type="evidence" value="ECO:0007669"/>
    <property type="project" value="UniProtKB-UniRule"/>
</dbReference>
<keyword evidence="12" id="KW-0540">Nuclease</keyword>
<dbReference type="InterPro" id="IPR023170">
    <property type="entry name" value="HhH_base_excis_C"/>
</dbReference>
<dbReference type="InterPro" id="IPR004036">
    <property type="entry name" value="Endonuclease-III-like_CS2"/>
</dbReference>